<keyword evidence="3" id="KW-1185">Reference proteome</keyword>
<protein>
    <submittedName>
        <fullName evidence="2">Uncharacterized protein</fullName>
    </submittedName>
</protein>
<name>A0A803P551_CANSA</name>
<feature type="compositionally biased region" description="Basic and acidic residues" evidence="1">
    <location>
        <begin position="30"/>
        <end position="39"/>
    </location>
</feature>
<evidence type="ECO:0000313" key="3">
    <source>
        <dbReference type="Proteomes" id="UP000596661"/>
    </source>
</evidence>
<organism evidence="2 3">
    <name type="scientific">Cannabis sativa</name>
    <name type="common">Hemp</name>
    <name type="synonym">Marijuana</name>
    <dbReference type="NCBI Taxonomy" id="3483"/>
    <lineage>
        <taxon>Eukaryota</taxon>
        <taxon>Viridiplantae</taxon>
        <taxon>Streptophyta</taxon>
        <taxon>Embryophyta</taxon>
        <taxon>Tracheophyta</taxon>
        <taxon>Spermatophyta</taxon>
        <taxon>Magnoliopsida</taxon>
        <taxon>eudicotyledons</taxon>
        <taxon>Gunneridae</taxon>
        <taxon>Pentapetalae</taxon>
        <taxon>rosids</taxon>
        <taxon>fabids</taxon>
        <taxon>Rosales</taxon>
        <taxon>Cannabaceae</taxon>
        <taxon>Cannabis</taxon>
    </lineage>
</organism>
<dbReference type="AlphaFoldDB" id="A0A803P551"/>
<evidence type="ECO:0000313" key="2">
    <source>
        <dbReference type="EnsemblPlants" id="cds.evm.model.03.1399"/>
    </source>
</evidence>
<feature type="region of interest" description="Disordered" evidence="1">
    <location>
        <begin position="12"/>
        <end position="39"/>
    </location>
</feature>
<evidence type="ECO:0000256" key="1">
    <source>
        <dbReference type="SAM" id="MobiDB-lite"/>
    </source>
</evidence>
<proteinExistence type="predicted"/>
<sequence>MIGELDERQALTAEERAWMGPLSEWTSPSYKEKDQQRTEKDFRRRRMENLGLIGPSCIRVFRSLRRWAEWGRMVVVLCSGGQWGLKGMVADVRAIERD</sequence>
<dbReference type="Proteomes" id="UP000596661">
    <property type="component" value="Chromosome 3"/>
</dbReference>
<dbReference type="EMBL" id="UZAU01000301">
    <property type="status" value="NOT_ANNOTATED_CDS"/>
    <property type="molecule type" value="Genomic_DNA"/>
</dbReference>
<dbReference type="EnsemblPlants" id="evm.model.03.1399">
    <property type="protein sequence ID" value="cds.evm.model.03.1399"/>
    <property type="gene ID" value="evm.TU.03.1399"/>
</dbReference>
<accession>A0A803P551</accession>
<dbReference type="Gramene" id="evm.model.03.1399">
    <property type="protein sequence ID" value="cds.evm.model.03.1399"/>
    <property type="gene ID" value="evm.TU.03.1399"/>
</dbReference>
<reference evidence="2" key="2">
    <citation type="submission" date="2021-03" db="UniProtKB">
        <authorList>
            <consortium name="EnsemblPlants"/>
        </authorList>
    </citation>
    <scope>IDENTIFICATION</scope>
</reference>
<reference evidence="2" key="1">
    <citation type="submission" date="2018-11" db="EMBL/GenBank/DDBJ databases">
        <authorList>
            <person name="Grassa J C."/>
        </authorList>
    </citation>
    <scope>NUCLEOTIDE SEQUENCE [LARGE SCALE GENOMIC DNA]</scope>
</reference>